<evidence type="ECO:0000256" key="3">
    <source>
        <dbReference type="SAM" id="Coils"/>
    </source>
</evidence>
<evidence type="ECO:0000256" key="1">
    <source>
        <dbReference type="ARBA" id="ARBA00022741"/>
    </source>
</evidence>
<dbReference type="PROSITE" id="PS00211">
    <property type="entry name" value="ABC_TRANSPORTER_1"/>
    <property type="match status" value="1"/>
</dbReference>
<dbReference type="Pfam" id="PF16326">
    <property type="entry name" value="ABC_tran_CTD"/>
    <property type="match status" value="1"/>
</dbReference>
<feature type="domain" description="ABC transporter" evidence="5">
    <location>
        <begin position="313"/>
        <end position="531"/>
    </location>
</feature>
<dbReference type="Proteomes" id="UP001199314">
    <property type="component" value="Unassembled WGS sequence"/>
</dbReference>
<dbReference type="PROSITE" id="PS50893">
    <property type="entry name" value="ABC_TRANSPORTER_2"/>
    <property type="match status" value="2"/>
</dbReference>
<feature type="domain" description="ABC transporter" evidence="5">
    <location>
        <begin position="4"/>
        <end position="248"/>
    </location>
</feature>
<dbReference type="SMART" id="SM00382">
    <property type="entry name" value="AAA"/>
    <property type="match status" value="2"/>
</dbReference>
<keyword evidence="2 6" id="KW-0067">ATP-binding</keyword>
<dbReference type="GO" id="GO:0005524">
    <property type="term" value="F:ATP binding"/>
    <property type="evidence" value="ECO:0007669"/>
    <property type="project" value="UniProtKB-KW"/>
</dbReference>
<evidence type="ECO:0000313" key="6">
    <source>
        <dbReference type="EMBL" id="MBZ9778028.1"/>
    </source>
</evidence>
<feature type="region of interest" description="Disordered" evidence="4">
    <location>
        <begin position="533"/>
        <end position="552"/>
    </location>
</feature>
<dbReference type="SUPFAM" id="SSF52540">
    <property type="entry name" value="P-loop containing nucleoside triphosphate hydrolases"/>
    <property type="match status" value="2"/>
</dbReference>
<reference evidence="7" key="1">
    <citation type="submission" date="2023-07" db="EMBL/GenBank/DDBJ databases">
        <title>Novel species isolated from saline lakes on Tibetan Plateau.</title>
        <authorList>
            <person name="Lu H."/>
        </authorList>
    </citation>
    <scope>NUCLEOTIDE SEQUENCE [LARGE SCALE GENOMIC DNA]</scope>
    <source>
        <strain evidence="7">CAK8W</strain>
    </source>
</reference>
<keyword evidence="7" id="KW-1185">Reference proteome</keyword>
<dbReference type="InterPro" id="IPR037118">
    <property type="entry name" value="Val-tRNA_synth_C_sf"/>
</dbReference>
<dbReference type="RefSeq" id="WP_224460382.1">
    <property type="nucleotide sequence ID" value="NZ_JAIQZE010000002.1"/>
</dbReference>
<feature type="coiled-coil region" evidence="3">
    <location>
        <begin position="556"/>
        <end position="613"/>
    </location>
</feature>
<dbReference type="InterPro" id="IPR051309">
    <property type="entry name" value="ABCF_ATPase"/>
</dbReference>
<dbReference type="EMBL" id="JAIQZE010000002">
    <property type="protein sequence ID" value="MBZ9778028.1"/>
    <property type="molecule type" value="Genomic_DNA"/>
</dbReference>
<dbReference type="Pfam" id="PF12848">
    <property type="entry name" value="ABC_tran_Xtn"/>
    <property type="match status" value="1"/>
</dbReference>
<dbReference type="PANTHER" id="PTHR42855">
    <property type="entry name" value="ABC TRANSPORTER ATP-BINDING SUBUNIT"/>
    <property type="match status" value="1"/>
</dbReference>
<dbReference type="InterPro" id="IPR032524">
    <property type="entry name" value="ABC_tran_C"/>
</dbReference>
<accession>A0ABS7XGH2</accession>
<name>A0ABS7XGH2_9FLAO</name>
<proteinExistence type="predicted"/>
<dbReference type="InterPro" id="IPR017871">
    <property type="entry name" value="ABC_transporter-like_CS"/>
</dbReference>
<dbReference type="CDD" id="cd03221">
    <property type="entry name" value="ABCF_EF-3"/>
    <property type="match status" value="2"/>
</dbReference>
<dbReference type="InterPro" id="IPR003593">
    <property type="entry name" value="AAA+_ATPase"/>
</dbReference>
<dbReference type="Gene3D" id="1.10.287.380">
    <property type="entry name" value="Valyl-tRNA synthetase, C-terminal domain"/>
    <property type="match status" value="1"/>
</dbReference>
<dbReference type="Pfam" id="PF00005">
    <property type="entry name" value="ABC_tran"/>
    <property type="match status" value="2"/>
</dbReference>
<sequence length="623" mass="71874">MNYLSVEEVSKSFGTLELFENLSFGISQGQKIALIAKNGTGKTTLLDIISGKETPDSGQVVYRKGVRFGFLPQEPDLEPTLSIEETILSSDNEILSIINAYEKALQNPDDAEAYQKAFDQMEAKQAWDFETTYRQILSKLKLDDLSKKVSDLSGGQKKRLALANLLLGKPDLLILDEPTNHLDLEMIEWLEEFLKSENLTLFMVTHDRYFLDRVCNHIIELEDKTLYNYKGNYSYYVEKRAERIEVEQTTTAKAKQLYKKELDWMRRQPKARTTKSKSRIESFGDIKDRASKRRNDHKVELEINMERLGSKVLEIHKVSKGFEDNYLFQNFDYIFKKNERIGIIGKNGTGKSTFLDVLTGGLEPDQGKVVHGETLKIGYYTQGGIQAKEGQKVIEVIKDYGDYIPLSKGRQISASQLLEKFLFDRKKQYDFVEKLSGGEKKRLYLCTVLIQNPNFLILDEPTNDLDIVTLNVLENFLLDFPGCLIVVSHDRYFMDKIVDHLFVFGEGKITDFPGNYSDYRDLKALELEAKYEESSQTTTKTSEKPKTTSDSKNALSFNEQKLYKKLEKEINTLEKKKEKIEAEFLKDLSPEDIKEKTMTLQDIQQELEDKTEQWFELSMKMEA</sequence>
<evidence type="ECO:0000313" key="7">
    <source>
        <dbReference type="Proteomes" id="UP001199314"/>
    </source>
</evidence>
<protein>
    <submittedName>
        <fullName evidence="6">ABC-F family ATP-binding cassette domain-containing protein</fullName>
    </submittedName>
</protein>
<dbReference type="PANTHER" id="PTHR42855:SF1">
    <property type="entry name" value="ABC TRANSPORTER DOMAIN-CONTAINING PROTEIN"/>
    <property type="match status" value="1"/>
</dbReference>
<comment type="caution">
    <text evidence="6">The sequence shown here is derived from an EMBL/GenBank/DDBJ whole genome shotgun (WGS) entry which is preliminary data.</text>
</comment>
<dbReference type="Gene3D" id="3.40.50.300">
    <property type="entry name" value="P-loop containing nucleotide triphosphate hydrolases"/>
    <property type="match status" value="2"/>
</dbReference>
<dbReference type="InterPro" id="IPR003439">
    <property type="entry name" value="ABC_transporter-like_ATP-bd"/>
</dbReference>
<evidence type="ECO:0000256" key="4">
    <source>
        <dbReference type="SAM" id="MobiDB-lite"/>
    </source>
</evidence>
<dbReference type="InterPro" id="IPR032781">
    <property type="entry name" value="ABC_tran_Xtn"/>
</dbReference>
<keyword evidence="1" id="KW-0547">Nucleotide-binding</keyword>
<evidence type="ECO:0000259" key="5">
    <source>
        <dbReference type="PROSITE" id="PS50893"/>
    </source>
</evidence>
<organism evidence="6 7">
    <name type="scientific">Psychroflexus longus</name>
    <dbReference type="NCBI Taxonomy" id="2873596"/>
    <lineage>
        <taxon>Bacteria</taxon>
        <taxon>Pseudomonadati</taxon>
        <taxon>Bacteroidota</taxon>
        <taxon>Flavobacteriia</taxon>
        <taxon>Flavobacteriales</taxon>
        <taxon>Flavobacteriaceae</taxon>
        <taxon>Psychroflexus</taxon>
    </lineage>
</organism>
<keyword evidence="3" id="KW-0175">Coiled coil</keyword>
<evidence type="ECO:0000256" key="2">
    <source>
        <dbReference type="ARBA" id="ARBA00022840"/>
    </source>
</evidence>
<dbReference type="InterPro" id="IPR027417">
    <property type="entry name" value="P-loop_NTPase"/>
</dbReference>
<gene>
    <name evidence="6" type="ORF">LB452_03745</name>
</gene>